<dbReference type="GO" id="GO:0005923">
    <property type="term" value="C:bicellular tight junction"/>
    <property type="evidence" value="ECO:0007669"/>
    <property type="project" value="UniProtKB-SubCell"/>
</dbReference>
<organism evidence="12 13">
    <name type="scientific">Eleutherodactylus coqui</name>
    <name type="common">Puerto Rican coqui</name>
    <dbReference type="NCBI Taxonomy" id="57060"/>
    <lineage>
        <taxon>Eukaryota</taxon>
        <taxon>Metazoa</taxon>
        <taxon>Chordata</taxon>
        <taxon>Craniata</taxon>
        <taxon>Vertebrata</taxon>
        <taxon>Euteleostomi</taxon>
        <taxon>Amphibia</taxon>
        <taxon>Batrachia</taxon>
        <taxon>Anura</taxon>
        <taxon>Neobatrachia</taxon>
        <taxon>Hyloidea</taxon>
        <taxon>Eleutherodactylidae</taxon>
        <taxon>Eleutherodactylinae</taxon>
        <taxon>Eleutherodactylus</taxon>
        <taxon>Eleutherodactylus</taxon>
    </lineage>
</organism>
<feature type="domain" description="PDZ" evidence="10">
    <location>
        <begin position="1355"/>
        <end position="1429"/>
    </location>
</feature>
<dbReference type="PROSITE" id="PS51022">
    <property type="entry name" value="L27"/>
    <property type="match status" value="1"/>
</dbReference>
<dbReference type="InterPro" id="IPR004172">
    <property type="entry name" value="L27_dom"/>
</dbReference>
<keyword evidence="6" id="KW-0677">Repeat</keyword>
<feature type="domain" description="L27" evidence="11">
    <location>
        <begin position="10"/>
        <end position="70"/>
    </location>
</feature>
<dbReference type="Proteomes" id="UP000770717">
    <property type="component" value="Unassembled WGS sequence"/>
</dbReference>
<protein>
    <recommendedName>
        <fullName evidence="14">InaD-like protein</fullName>
    </recommendedName>
</protein>
<keyword evidence="7" id="KW-0965">Cell junction</keyword>
<dbReference type="CDD" id="cd06668">
    <property type="entry name" value="PDZ4_MUPP1-like"/>
    <property type="match status" value="1"/>
</dbReference>
<evidence type="ECO:0000256" key="9">
    <source>
        <dbReference type="SAM" id="MobiDB-lite"/>
    </source>
</evidence>
<proteinExistence type="predicted"/>
<dbReference type="GO" id="GO:0016324">
    <property type="term" value="C:apical plasma membrane"/>
    <property type="evidence" value="ECO:0007669"/>
    <property type="project" value="UniProtKB-SubCell"/>
</dbReference>
<comment type="subcellular location">
    <subcellularLocation>
        <location evidence="1">Apical cell membrane</location>
    </subcellularLocation>
    <subcellularLocation>
        <location evidence="2">Cell junction</location>
        <location evidence="2">Tight junction</location>
    </subcellularLocation>
</comment>
<keyword evidence="4" id="KW-1003">Cell membrane</keyword>
<dbReference type="CDD" id="cd06667">
    <property type="entry name" value="PDZ2_MUPP1-like"/>
    <property type="match status" value="1"/>
</dbReference>
<dbReference type="InterPro" id="IPR036892">
    <property type="entry name" value="L27_dom_sf"/>
</dbReference>
<dbReference type="InterPro" id="IPR036034">
    <property type="entry name" value="PDZ_sf"/>
</dbReference>
<evidence type="ECO:0000256" key="4">
    <source>
        <dbReference type="ARBA" id="ARBA00022475"/>
    </source>
</evidence>
<keyword evidence="5" id="KW-0597">Phosphoprotein</keyword>
<dbReference type="SUPFAM" id="SSF101288">
    <property type="entry name" value="L27 domain"/>
    <property type="match status" value="1"/>
</dbReference>
<evidence type="ECO:0000256" key="1">
    <source>
        <dbReference type="ARBA" id="ARBA00004221"/>
    </source>
</evidence>
<evidence type="ECO:0000313" key="13">
    <source>
        <dbReference type="Proteomes" id="UP000770717"/>
    </source>
</evidence>
<feature type="region of interest" description="Disordered" evidence="9">
    <location>
        <begin position="1070"/>
        <end position="1113"/>
    </location>
</feature>
<dbReference type="PANTHER" id="PTHR19964:SF11">
    <property type="entry name" value="INAD-LIKE PROTEIN"/>
    <property type="match status" value="1"/>
</dbReference>
<sequence length="1477" mass="161221">MPEFLDTGTFSVDKQKVLQITDRLQKKLKDKGELSHHDKLCILRDTLASPLFNQILTVQQSIKQLKEQLNRMPADRSAEFDFTKKGLLVFEADSSAHLGNKSNSLSFDNFVSSRFPLVHPNSGADEFTRKIQQMAKGRQIEYIDIEKPPVGGLGFSVVALKNPNVGDGGVFIKGVQAGSLADRDGRITENDQILAINYTPVDTNVSHQEAISLLQQSSGYIHLVVAKQPPPLLPQIPQQEEQICWGHVEEIELVNDGSGLGFGIVGGRASGVIVRTILPGGLADRDGRLKTGDHILQIGGTNIQGMASDQVAQVLKNCGNSVRMVIARDPVGKSPPVKPPAPATLPVGSLPPLVIKSSSAETAENKMYDLALTKKEGQSLGITVVGYTGGSSGGSSGIYVKGIIPGSAADQSGCIEVHDRIVAVDGNNIEGLTNQEVVAALRNTGQTVHLTLSRGKVPPLSPMSPGFSPFRDVPSVPPPPLPAVLPKAEISEVPEELQDNAGCQEQDENCRNELRTAPALSPEAEALKSKWEKHLGPDYQVMVVDLDAKIEDDEELQKYSKLLPIHTMRLGVELDSFDGHHYISSIAPEGPVAKLGILQPEDELLEVNQVQLYGKSRREAISFLKEVPPPFTLVCCRRLDDEDDENENFMNEPKGLGIQNDREIEDDEVFKSPELVGSEYQQKEQPGEEESHILEVDDDDGELTLWSPEVDVVELGKDKRGLGFSILDYETDEKEHVYIPFSGESEDHVELAVDDPSPTAQFYHENYEVERFIDDSREELVDEPSLAMGPAFNIQHRNPDPLQESWEMHEMGGFTEEREMLVDDEDTQQDASHPDNDGYSLQYNGIPPPSGQNTASTQAWLDDAAYRNLNESRYRPSDATNMYDAAIQNPEERNISLDVDQSDIAALKEPAVIFDPDTVTKEKRHRTERDSGVQRPHSLSFIELPEREEGEGEETPTFSHWGAPRVVEIWREPEVSLGISIVGGQTIIKRLKNGEELKGIFIKQVLEESPAGKTKALKTGDKILEVSGVDLTSATHEEAVDAIKNAGNPVVFVIQSLSAAPRLLSIVKPTNKGSAEPGPQSISPVPTGPPPPMKLPPPYRGSSSPVTSGSDADIVDSDEKIRQRYADLPGELHIIELEKDKNGLGLSLAGNKDRSRMSIFIVAINSDGPAGRDGSIRVGDELLELNNQILFGKSHQNASAVIKSAPSRVKLVLIRNKDAAQQMAISPYPLPADIHYSRQEQPGVTVSSMTEDASLNEFMKNFTDPEMKETESKGRFSDQTLESEEEQNVLDKLVNQLKQSKSSSKISYSPQDISLGPAPSYMVPETEISSHRKLSSPSVHFDPATCPIVPGQEMTIEISKGHSGLGLSIVGGKDTPLEAVVIHEVYEEGAAARDGRLWAGDQILEVNGLDLRNASHEDAITALRQTPQKGAAAADGKLKRGDQILAVNNESLEGVTHEEAVAILKRQRGNVTLSVLS</sequence>
<dbReference type="FunFam" id="2.30.42.10:FF:000125">
    <property type="entry name" value="PATJ, crumbs cell polarity complex component"/>
    <property type="match status" value="1"/>
</dbReference>
<feature type="domain" description="PDZ" evidence="10">
    <location>
        <begin position="966"/>
        <end position="1058"/>
    </location>
</feature>
<dbReference type="Gene3D" id="2.30.42.10">
    <property type="match status" value="9"/>
</dbReference>
<keyword evidence="3" id="KW-0796">Tight junction</keyword>
<dbReference type="CDD" id="cd06672">
    <property type="entry name" value="PDZ8_MUPP1-PDZ7_PATJ-PDZ2_INAD-like"/>
    <property type="match status" value="1"/>
</dbReference>
<dbReference type="SUPFAM" id="SSF50156">
    <property type="entry name" value="PDZ domain-like"/>
    <property type="match status" value="8"/>
</dbReference>
<dbReference type="PROSITE" id="PS50106">
    <property type="entry name" value="PDZ"/>
    <property type="match status" value="8"/>
</dbReference>
<dbReference type="FunFam" id="2.30.42.10:FF:000038">
    <property type="entry name" value="Multiple PDZ domain protein isoform X1"/>
    <property type="match status" value="1"/>
</dbReference>
<dbReference type="EMBL" id="WNTK01000024">
    <property type="protein sequence ID" value="KAG9473167.1"/>
    <property type="molecule type" value="Genomic_DNA"/>
</dbReference>
<evidence type="ECO:0000256" key="3">
    <source>
        <dbReference type="ARBA" id="ARBA00022427"/>
    </source>
</evidence>
<dbReference type="Pfam" id="PF09045">
    <property type="entry name" value="L27_2"/>
    <property type="match status" value="1"/>
</dbReference>
<dbReference type="InterPro" id="IPR051342">
    <property type="entry name" value="PDZ_scaffold"/>
</dbReference>
<dbReference type="InterPro" id="IPR015132">
    <property type="entry name" value="L27_2"/>
</dbReference>
<feature type="domain" description="PDZ" evidence="10">
    <location>
        <begin position="369"/>
        <end position="456"/>
    </location>
</feature>
<keyword evidence="8" id="KW-0472">Membrane</keyword>
<reference evidence="12" key="1">
    <citation type="thesis" date="2020" institute="ProQuest LLC" country="789 East Eisenhower Parkway, Ann Arbor, MI, USA">
        <title>Comparative Genomics and Chromosome Evolution.</title>
        <authorList>
            <person name="Mudd A.B."/>
        </authorList>
    </citation>
    <scope>NUCLEOTIDE SEQUENCE</scope>
    <source>
        <strain evidence="12">HN-11 Male</strain>
        <tissue evidence="12">Kidney and liver</tissue>
    </source>
</reference>
<dbReference type="InterPro" id="IPR001478">
    <property type="entry name" value="PDZ"/>
</dbReference>
<dbReference type="PANTHER" id="PTHR19964">
    <property type="entry name" value="MULTIPLE PDZ DOMAIN PROTEIN"/>
    <property type="match status" value="1"/>
</dbReference>
<name>A0A8J6JYV7_ELECQ</name>
<evidence type="ECO:0000256" key="7">
    <source>
        <dbReference type="ARBA" id="ARBA00022949"/>
    </source>
</evidence>
<evidence type="ECO:0000259" key="10">
    <source>
        <dbReference type="PROSITE" id="PS50106"/>
    </source>
</evidence>
<accession>A0A8J6JYV7</accession>
<evidence type="ECO:0000256" key="5">
    <source>
        <dbReference type="ARBA" id="ARBA00022553"/>
    </source>
</evidence>
<keyword evidence="13" id="KW-1185">Reference proteome</keyword>
<dbReference type="CDD" id="cd06689">
    <property type="entry name" value="PDZ1_MUPP1-like"/>
    <property type="match status" value="1"/>
</dbReference>
<dbReference type="CDD" id="cd06673">
    <property type="entry name" value="PDZ10_MUPP1-PDZ8_PATJ-like"/>
    <property type="match status" value="1"/>
</dbReference>
<evidence type="ECO:0000256" key="8">
    <source>
        <dbReference type="ARBA" id="ARBA00023136"/>
    </source>
</evidence>
<feature type="compositionally biased region" description="Polar residues" evidence="9">
    <location>
        <begin position="1101"/>
        <end position="1110"/>
    </location>
</feature>
<dbReference type="CDD" id="cd06671">
    <property type="entry name" value="PDZ7_MUPP1-PD6_PATJ-like"/>
    <property type="match status" value="1"/>
</dbReference>
<dbReference type="SMART" id="SM00569">
    <property type="entry name" value="L27"/>
    <property type="match status" value="1"/>
</dbReference>
<evidence type="ECO:0000313" key="12">
    <source>
        <dbReference type="EMBL" id="KAG9473167.1"/>
    </source>
</evidence>
<evidence type="ECO:0000256" key="2">
    <source>
        <dbReference type="ARBA" id="ARBA00004435"/>
    </source>
</evidence>
<dbReference type="CDD" id="cd06791">
    <property type="entry name" value="PDZ3_MUPP1-like"/>
    <property type="match status" value="1"/>
</dbReference>
<comment type="caution">
    <text evidence="12">The sequence shown here is derived from an EMBL/GenBank/DDBJ whole genome shotgun (WGS) entry which is preliminary data.</text>
</comment>
<feature type="domain" description="PDZ" evidence="10">
    <location>
        <begin position="142"/>
        <end position="229"/>
    </location>
</feature>
<dbReference type="Gene3D" id="1.20.1440.360">
    <property type="match status" value="1"/>
</dbReference>
<evidence type="ECO:0008006" key="14">
    <source>
        <dbReference type="Google" id="ProtNLM"/>
    </source>
</evidence>
<feature type="compositionally biased region" description="Pro residues" evidence="9">
    <location>
        <begin position="1086"/>
        <end position="1099"/>
    </location>
</feature>
<feature type="domain" description="PDZ" evidence="10">
    <location>
        <begin position="553"/>
        <end position="639"/>
    </location>
</feature>
<evidence type="ECO:0000256" key="6">
    <source>
        <dbReference type="ARBA" id="ARBA00022737"/>
    </source>
</evidence>
<feature type="domain" description="PDZ" evidence="10">
    <location>
        <begin position="1430"/>
        <end position="1477"/>
    </location>
</feature>
<evidence type="ECO:0000259" key="11">
    <source>
        <dbReference type="PROSITE" id="PS51022"/>
    </source>
</evidence>
<dbReference type="SMART" id="SM00228">
    <property type="entry name" value="PDZ"/>
    <property type="match status" value="8"/>
</dbReference>
<feature type="domain" description="PDZ" evidence="10">
    <location>
        <begin position="250"/>
        <end position="330"/>
    </location>
</feature>
<dbReference type="Pfam" id="PF00595">
    <property type="entry name" value="PDZ"/>
    <property type="match status" value="6"/>
</dbReference>
<gene>
    <name evidence="12" type="ORF">GDO78_014015</name>
</gene>
<dbReference type="OrthoDB" id="6022711at2759"/>
<feature type="domain" description="PDZ" evidence="10">
    <location>
        <begin position="1134"/>
        <end position="1217"/>
    </location>
</feature>
<dbReference type="FunFam" id="2.30.42.10:FF:000051">
    <property type="entry name" value="Multiple PDZ domain protein isoform X1"/>
    <property type="match status" value="1"/>
</dbReference>